<evidence type="ECO:0000256" key="11">
    <source>
        <dbReference type="RuleBase" id="RU361153"/>
    </source>
</evidence>
<dbReference type="GO" id="GO:0030248">
    <property type="term" value="F:cellulose binding"/>
    <property type="evidence" value="ECO:0007669"/>
    <property type="project" value="InterPro"/>
</dbReference>
<dbReference type="PROSITE" id="PS51164">
    <property type="entry name" value="CBM1_2"/>
    <property type="match status" value="1"/>
</dbReference>
<name>A0A9Q8T450_9PEZI</name>
<dbReference type="GO" id="GO:0046355">
    <property type="term" value="P:mannan catabolic process"/>
    <property type="evidence" value="ECO:0007669"/>
    <property type="project" value="UniProtKB-ARBA"/>
</dbReference>
<dbReference type="InterPro" id="IPR045053">
    <property type="entry name" value="MAN-like"/>
</dbReference>
<dbReference type="Gene3D" id="3.20.20.80">
    <property type="entry name" value="Glycosidases"/>
    <property type="match status" value="1"/>
</dbReference>
<accession>A0A9Q8T450</accession>
<evidence type="ECO:0000256" key="4">
    <source>
        <dbReference type="ARBA" id="ARBA00012706"/>
    </source>
</evidence>
<evidence type="ECO:0000256" key="10">
    <source>
        <dbReference type="ARBA" id="ARBA00077212"/>
    </source>
</evidence>
<dbReference type="PANTHER" id="PTHR31451">
    <property type="match status" value="1"/>
</dbReference>
<evidence type="ECO:0000256" key="9">
    <source>
        <dbReference type="ARBA" id="ARBA00068505"/>
    </source>
</evidence>
<comment type="similarity">
    <text evidence="3 11">Belongs to the glycosyl hydrolase 5 (cellulase A) family.</text>
</comment>
<dbReference type="InterPro" id="IPR000254">
    <property type="entry name" value="CBD"/>
</dbReference>
<dbReference type="GO" id="GO:0005576">
    <property type="term" value="C:extracellular region"/>
    <property type="evidence" value="ECO:0007669"/>
    <property type="project" value="UniProtKB-SubCell"/>
</dbReference>
<dbReference type="GeneID" id="73348326"/>
<dbReference type="SUPFAM" id="SSF57180">
    <property type="entry name" value="Cellulose-binding domain"/>
    <property type="match status" value="1"/>
</dbReference>
<dbReference type="PANTHER" id="PTHR31451:SF39">
    <property type="entry name" value="MANNAN ENDO-1,4-BETA-MANNOSIDASE 1"/>
    <property type="match status" value="1"/>
</dbReference>
<evidence type="ECO:0000259" key="13">
    <source>
        <dbReference type="PROSITE" id="PS51164"/>
    </source>
</evidence>
<keyword evidence="5" id="KW-0964">Secreted</keyword>
<dbReference type="GO" id="GO:0016985">
    <property type="term" value="F:mannan endo-1,4-beta-mannosidase activity"/>
    <property type="evidence" value="ECO:0007669"/>
    <property type="project" value="UniProtKB-EC"/>
</dbReference>
<dbReference type="InterPro" id="IPR001547">
    <property type="entry name" value="Glyco_hydro_5"/>
</dbReference>
<keyword evidence="6" id="KW-0732">Signal</keyword>
<dbReference type="InterPro" id="IPR017853">
    <property type="entry name" value="GH"/>
</dbReference>
<sequence length="498" mass="53513">MGISARVPETPLMEFQMSLHDKPLLKRGRHGRRRSGEAVPDIDSSIEAESGSGTLSPPIIDRIFKMKSAVAGALALAAAVSAQAPLYGQCGGQGWTGATTCVSGSVCTYSNQWYSQCLPGSAATTTSRSSTLATSTRAATTSSVGATSRTSSATTPPSTGFPKAVGTKFSIDGVAKYYPGTNCYWCSFLTNAADVDLVLGHLKTSGLRILRIWGFNDVNTIPQYDNWFQYLSASGSQINTGENGLGRLDTVVASAEKNGIKLIINFVNNWNDYGGINAYVNAFGGDHNGWYTNTAAQTQYLKYVQTVVNRYKASPAIFAWELANEPRCQGCATSVIYNWAKSTSAYVKSLDPNHMVTLGDEGMGLPGDTSYPYQYGEGTDWVGLLNITTLDFGTFHLYPNSWSVGYDTGAKWVADHAKACVAANKPCFFEEYGAPSDHCTIERPWQIASVATAGMAGDAFWQLGDTISTGQSHNDGNTIYYGTDEWTCLVTNHVAETN</sequence>
<evidence type="ECO:0000256" key="12">
    <source>
        <dbReference type="SAM" id="MobiDB-lite"/>
    </source>
</evidence>
<evidence type="ECO:0000313" key="14">
    <source>
        <dbReference type="EMBL" id="UQC88861.1"/>
    </source>
</evidence>
<organism evidence="14 15">
    <name type="scientific">Colletotrichum lupini</name>
    <dbReference type="NCBI Taxonomy" id="145971"/>
    <lineage>
        <taxon>Eukaryota</taxon>
        <taxon>Fungi</taxon>
        <taxon>Dikarya</taxon>
        <taxon>Ascomycota</taxon>
        <taxon>Pezizomycotina</taxon>
        <taxon>Sordariomycetes</taxon>
        <taxon>Hypocreomycetidae</taxon>
        <taxon>Glomerellales</taxon>
        <taxon>Glomerellaceae</taxon>
        <taxon>Colletotrichum</taxon>
        <taxon>Colletotrichum acutatum species complex</taxon>
    </lineage>
</organism>
<evidence type="ECO:0000256" key="1">
    <source>
        <dbReference type="ARBA" id="ARBA00001678"/>
    </source>
</evidence>
<evidence type="ECO:0000313" key="15">
    <source>
        <dbReference type="Proteomes" id="UP000830671"/>
    </source>
</evidence>
<evidence type="ECO:0000256" key="8">
    <source>
        <dbReference type="ARBA" id="ARBA00023295"/>
    </source>
</evidence>
<dbReference type="SMART" id="SM00236">
    <property type="entry name" value="fCBD"/>
    <property type="match status" value="1"/>
</dbReference>
<feature type="region of interest" description="Disordered" evidence="12">
    <location>
        <begin position="129"/>
        <end position="159"/>
    </location>
</feature>
<feature type="domain" description="CBM1" evidence="13">
    <location>
        <begin position="82"/>
        <end position="118"/>
    </location>
</feature>
<dbReference type="RefSeq" id="XP_049150462.1">
    <property type="nucleotide sequence ID" value="XM_049293316.1"/>
</dbReference>
<dbReference type="EC" id="3.2.1.78" evidence="4"/>
<dbReference type="PROSITE" id="PS00562">
    <property type="entry name" value="CBM1_1"/>
    <property type="match status" value="1"/>
</dbReference>
<dbReference type="InterPro" id="IPR035971">
    <property type="entry name" value="CBD_sf"/>
</dbReference>
<evidence type="ECO:0000256" key="7">
    <source>
        <dbReference type="ARBA" id="ARBA00022801"/>
    </source>
</evidence>
<dbReference type="SUPFAM" id="SSF51445">
    <property type="entry name" value="(Trans)glycosidases"/>
    <property type="match status" value="1"/>
</dbReference>
<keyword evidence="15" id="KW-1185">Reference proteome</keyword>
<protein>
    <recommendedName>
        <fullName evidence="9">Mannan endo-1,4-beta-mannosidase A</fullName>
        <ecNumber evidence="4">3.2.1.78</ecNumber>
    </recommendedName>
    <alternativeName>
        <fullName evidence="10">Endo-beta-1,4-mannanase A</fullName>
    </alternativeName>
</protein>
<comment type="catalytic activity">
    <reaction evidence="1">
        <text>Random hydrolysis of (1-&gt;4)-beta-D-mannosidic linkages in mannans, galactomannans and glucomannans.</text>
        <dbReference type="EC" id="3.2.1.78"/>
    </reaction>
</comment>
<dbReference type="EMBL" id="CP019479">
    <property type="protein sequence ID" value="UQC88861.1"/>
    <property type="molecule type" value="Genomic_DNA"/>
</dbReference>
<dbReference type="Proteomes" id="UP000830671">
    <property type="component" value="Chromosome 7"/>
</dbReference>
<reference evidence="14" key="1">
    <citation type="journal article" date="2021" name="Mol. Plant Microbe Interact.">
        <title>Complete Genome Sequence of the Plant-Pathogenic Fungus Colletotrichum lupini.</title>
        <authorList>
            <person name="Baroncelli R."/>
            <person name="Pensec F."/>
            <person name="Da Lio D."/>
            <person name="Boufleur T."/>
            <person name="Vicente I."/>
            <person name="Sarrocco S."/>
            <person name="Picot A."/>
            <person name="Baraldi E."/>
            <person name="Sukno S."/>
            <person name="Thon M."/>
            <person name="Le Floch G."/>
        </authorList>
    </citation>
    <scope>NUCLEOTIDE SEQUENCE</scope>
    <source>
        <strain evidence="14">IMI 504893</strain>
    </source>
</reference>
<feature type="region of interest" description="Disordered" evidence="12">
    <location>
        <begin position="23"/>
        <end position="53"/>
    </location>
</feature>
<dbReference type="Pfam" id="PF00150">
    <property type="entry name" value="Cellulase"/>
    <property type="match status" value="1"/>
</dbReference>
<evidence type="ECO:0000256" key="5">
    <source>
        <dbReference type="ARBA" id="ARBA00022525"/>
    </source>
</evidence>
<dbReference type="AlphaFoldDB" id="A0A9Q8T450"/>
<evidence type="ECO:0000256" key="6">
    <source>
        <dbReference type="ARBA" id="ARBA00022729"/>
    </source>
</evidence>
<evidence type="ECO:0000256" key="2">
    <source>
        <dbReference type="ARBA" id="ARBA00004613"/>
    </source>
</evidence>
<keyword evidence="8 11" id="KW-0326">Glycosidase</keyword>
<keyword evidence="7 11" id="KW-0378">Hydrolase</keyword>
<dbReference type="Pfam" id="PF00734">
    <property type="entry name" value="CBM_1"/>
    <property type="match status" value="1"/>
</dbReference>
<proteinExistence type="inferred from homology"/>
<evidence type="ECO:0000256" key="3">
    <source>
        <dbReference type="ARBA" id="ARBA00005641"/>
    </source>
</evidence>
<comment type="subcellular location">
    <subcellularLocation>
        <location evidence="2">Secreted</location>
    </subcellularLocation>
</comment>
<gene>
    <name evidence="14" type="ORF">CLUP02_14387</name>
</gene>
<dbReference type="FunFam" id="3.20.20.80:FF:000076">
    <property type="entry name" value="Mannan endo-1,4-beta-mannosidase A"/>
    <property type="match status" value="1"/>
</dbReference>
<dbReference type="KEGG" id="clup:CLUP02_14387"/>